<dbReference type="PANTHER" id="PTHR42916:SF1">
    <property type="entry name" value="PROTEIN PHYLLO, CHLOROPLASTIC"/>
    <property type="match status" value="1"/>
</dbReference>
<keyword evidence="5" id="KW-0378">Hydrolase</keyword>
<organism evidence="5 6">
    <name type="scientific">Iamia majanohamensis</name>
    <dbReference type="NCBI Taxonomy" id="467976"/>
    <lineage>
        <taxon>Bacteria</taxon>
        <taxon>Bacillati</taxon>
        <taxon>Actinomycetota</taxon>
        <taxon>Acidimicrobiia</taxon>
        <taxon>Acidimicrobiales</taxon>
        <taxon>Iamiaceae</taxon>
        <taxon>Iamia</taxon>
    </lineage>
</organism>
<name>A0AAF0BSW0_9ACTN</name>
<dbReference type="Pfam" id="PF12697">
    <property type="entry name" value="Abhydrolase_6"/>
    <property type="match status" value="1"/>
</dbReference>
<dbReference type="Gene3D" id="3.40.50.1820">
    <property type="entry name" value="alpha/beta hydrolase"/>
    <property type="match status" value="1"/>
</dbReference>
<dbReference type="AlphaFoldDB" id="A0AAF0BSW0"/>
<protein>
    <recommendedName>
        <fullName evidence="3">Putative 2-succinyl-6-hydroxy-2,4-cyclohexadiene-1-carboxylate synthase</fullName>
        <shortName evidence="3">SHCHC synthase</shortName>
        <ecNumber evidence="3">4.2.99.20</ecNumber>
    </recommendedName>
</protein>
<dbReference type="RefSeq" id="WP_272738520.1">
    <property type="nucleotide sequence ID" value="NZ_CP116942.1"/>
</dbReference>
<keyword evidence="1 3" id="KW-0474">Menaquinone biosynthesis</keyword>
<dbReference type="SUPFAM" id="SSF53474">
    <property type="entry name" value="alpha/beta-Hydrolases"/>
    <property type="match status" value="1"/>
</dbReference>
<dbReference type="GO" id="GO:0009234">
    <property type="term" value="P:menaquinone biosynthetic process"/>
    <property type="evidence" value="ECO:0007669"/>
    <property type="project" value="UniProtKB-UniRule"/>
</dbReference>
<dbReference type="PANTHER" id="PTHR42916">
    <property type="entry name" value="2-SUCCINYL-5-ENOLPYRUVYL-6-HYDROXY-3-CYCLOHEXENE-1-CARBOXYLATE SYNTHASE"/>
    <property type="match status" value="1"/>
</dbReference>
<dbReference type="EC" id="4.2.99.20" evidence="3"/>
<dbReference type="KEGG" id="ima:PO878_09740"/>
<comment type="catalytic activity">
    <reaction evidence="3">
        <text>5-enolpyruvoyl-6-hydroxy-2-succinyl-cyclohex-3-ene-1-carboxylate = (1R,6R)-6-hydroxy-2-succinyl-cyclohexa-2,4-diene-1-carboxylate + pyruvate</text>
        <dbReference type="Rhea" id="RHEA:25597"/>
        <dbReference type="ChEBI" id="CHEBI:15361"/>
        <dbReference type="ChEBI" id="CHEBI:58689"/>
        <dbReference type="ChEBI" id="CHEBI:58818"/>
        <dbReference type="EC" id="4.2.99.20"/>
    </reaction>
</comment>
<evidence type="ECO:0000256" key="1">
    <source>
        <dbReference type="ARBA" id="ARBA00022428"/>
    </source>
</evidence>
<sequence>MPALHASTRGTGPRLVLLHGFTQTSVSWAPVADLLAPDHEVVTVDLPGHGGSGEVRLDLAGTATAVAEVGSAATYVGYSMGGRVALRLALDRPEVVRHLVLVGATAGIDDADERRARRQADEDLAARIEREGVEPFLATWLAQPLFAGLTPRPEDLAARRAGTAGGLAASLRLAGTGTMDPPWWDELPALGRAGVAVTVVVGGEDTKFLGLGRRLVAGIGPTATVEVVAGAGHACHLQAPEAVAALVRRAARPSGP</sequence>
<comment type="function">
    <text evidence="3">Catalyzes a proton abstraction reaction that results in 2,5-elimination of pyruvate from 2-succinyl-5-enolpyruvyl-6-hydroxy-3-cyclohexene-1-carboxylate (SEPHCHC) and the formation of 2-succinyl-6-hydroxy-2,4-cyclohexadiene-1-carboxylate (SHCHC).</text>
</comment>
<dbReference type="GO" id="GO:0016787">
    <property type="term" value="F:hydrolase activity"/>
    <property type="evidence" value="ECO:0007669"/>
    <property type="project" value="UniProtKB-KW"/>
</dbReference>
<evidence type="ECO:0000256" key="3">
    <source>
        <dbReference type="HAMAP-Rule" id="MF_01660"/>
    </source>
</evidence>
<dbReference type="Proteomes" id="UP001216390">
    <property type="component" value="Chromosome"/>
</dbReference>
<gene>
    <name evidence="3" type="primary">menH</name>
    <name evidence="5" type="ORF">PO878_09740</name>
</gene>
<dbReference type="EMBL" id="CP116942">
    <property type="protein sequence ID" value="WCO69006.1"/>
    <property type="molecule type" value="Genomic_DNA"/>
</dbReference>
<proteinExistence type="inferred from homology"/>
<keyword evidence="2 3" id="KW-0456">Lyase</keyword>
<feature type="domain" description="AB hydrolase-1" evidence="4">
    <location>
        <begin position="15"/>
        <end position="245"/>
    </location>
</feature>
<comment type="subunit">
    <text evidence="3">Monomer.</text>
</comment>
<dbReference type="GO" id="GO:0070205">
    <property type="term" value="F:2-succinyl-6-hydroxy-2,4-cyclohexadiene-1-carboxylate synthase activity"/>
    <property type="evidence" value="ECO:0007669"/>
    <property type="project" value="UniProtKB-UniRule"/>
</dbReference>
<evidence type="ECO:0000259" key="4">
    <source>
        <dbReference type="Pfam" id="PF12697"/>
    </source>
</evidence>
<evidence type="ECO:0000256" key="2">
    <source>
        <dbReference type="ARBA" id="ARBA00023239"/>
    </source>
</evidence>
<keyword evidence="6" id="KW-1185">Reference proteome</keyword>
<dbReference type="InterPro" id="IPR000073">
    <property type="entry name" value="AB_hydrolase_1"/>
</dbReference>
<dbReference type="InterPro" id="IPR022485">
    <property type="entry name" value="SHCHC_synthase_MenH"/>
</dbReference>
<comment type="pathway">
    <text evidence="3">Quinol/quinone metabolism; 1,4-dihydroxy-2-naphthoate biosynthesis; 1,4-dihydroxy-2-naphthoate from chorismate: step 3/7.</text>
</comment>
<comment type="pathway">
    <text evidence="3">Quinol/quinone metabolism; menaquinone biosynthesis.</text>
</comment>
<comment type="similarity">
    <text evidence="3">Belongs to the AB hydrolase superfamily. MenH family.</text>
</comment>
<reference evidence="5" key="1">
    <citation type="submission" date="2023-01" db="EMBL/GenBank/DDBJ databases">
        <title>The diversity of Class Acidimicrobiia in South China Sea sediment environments and the proposal of Iamia marina sp. nov., a novel species of the genus Iamia.</title>
        <authorList>
            <person name="He Y."/>
            <person name="Tian X."/>
        </authorList>
    </citation>
    <scope>NUCLEOTIDE SEQUENCE</scope>
    <source>
        <strain evidence="5">DSM 19957</strain>
    </source>
</reference>
<dbReference type="HAMAP" id="MF_01660">
    <property type="entry name" value="MenH"/>
    <property type="match status" value="1"/>
</dbReference>
<dbReference type="InterPro" id="IPR029058">
    <property type="entry name" value="AB_hydrolase_fold"/>
</dbReference>
<accession>A0AAF0BSW0</accession>
<evidence type="ECO:0000313" key="5">
    <source>
        <dbReference type="EMBL" id="WCO69006.1"/>
    </source>
</evidence>
<evidence type="ECO:0000313" key="6">
    <source>
        <dbReference type="Proteomes" id="UP001216390"/>
    </source>
</evidence>